<reference evidence="2" key="1">
    <citation type="journal article" date="2014" name="Nat. Commun.">
        <title>The rainbow trout genome provides novel insights into evolution after whole-genome duplication in vertebrates.</title>
        <authorList>
            <person name="Berthelot C."/>
            <person name="Brunet F."/>
            <person name="Chalopin D."/>
            <person name="Juanchich A."/>
            <person name="Bernard M."/>
            <person name="Noel B."/>
            <person name="Bento P."/>
            <person name="Da Silva C."/>
            <person name="Labadie K."/>
            <person name="Alberti A."/>
            <person name="Aury J.M."/>
            <person name="Louis A."/>
            <person name="Dehais P."/>
            <person name="Bardou P."/>
            <person name="Montfort J."/>
            <person name="Klopp C."/>
            <person name="Cabau C."/>
            <person name="Gaspin C."/>
            <person name="Thorgaard G.H."/>
            <person name="Boussaha M."/>
            <person name="Quillet E."/>
            <person name="Guyomard R."/>
            <person name="Galiana D."/>
            <person name="Bobe J."/>
            <person name="Volff J.N."/>
            <person name="Genet C."/>
            <person name="Wincker P."/>
            <person name="Jaillon O."/>
            <person name="Roest Crollius H."/>
            <person name="Guiguen Y."/>
        </authorList>
    </citation>
    <scope>NUCLEOTIDE SEQUENCE [LARGE SCALE GENOMIC DNA]</scope>
</reference>
<feature type="region of interest" description="Disordered" evidence="1">
    <location>
        <begin position="1595"/>
        <end position="1699"/>
    </location>
</feature>
<feature type="region of interest" description="Disordered" evidence="1">
    <location>
        <begin position="1188"/>
        <end position="1351"/>
    </location>
</feature>
<gene>
    <name evidence="2" type="ORF">GSONMT00020497001</name>
</gene>
<feature type="compositionally biased region" description="Basic and acidic residues" evidence="1">
    <location>
        <begin position="1385"/>
        <end position="1396"/>
    </location>
</feature>
<feature type="region of interest" description="Disordered" evidence="1">
    <location>
        <begin position="904"/>
        <end position="955"/>
    </location>
</feature>
<feature type="compositionally biased region" description="Basic and acidic residues" evidence="1">
    <location>
        <begin position="1"/>
        <end position="17"/>
    </location>
</feature>
<dbReference type="PANTHER" id="PTHR33504:SF2">
    <property type="entry name" value="PROTEIN MFI"/>
    <property type="match status" value="1"/>
</dbReference>
<feature type="compositionally biased region" description="Basic and acidic residues" evidence="1">
    <location>
        <begin position="1321"/>
        <end position="1350"/>
    </location>
</feature>
<reference evidence="2" key="2">
    <citation type="submission" date="2014-03" db="EMBL/GenBank/DDBJ databases">
        <authorList>
            <person name="Genoscope - CEA"/>
        </authorList>
    </citation>
    <scope>NUCLEOTIDE SEQUENCE</scope>
</reference>
<feature type="non-terminal residue" evidence="2">
    <location>
        <position position="1"/>
    </location>
</feature>
<feature type="compositionally biased region" description="Polar residues" evidence="1">
    <location>
        <begin position="358"/>
        <end position="367"/>
    </location>
</feature>
<evidence type="ECO:0000313" key="3">
    <source>
        <dbReference type="Proteomes" id="UP000193380"/>
    </source>
</evidence>
<feature type="compositionally biased region" description="Basic and acidic residues" evidence="1">
    <location>
        <begin position="1295"/>
        <end position="1309"/>
    </location>
</feature>
<feature type="compositionally biased region" description="Pro residues" evidence="1">
    <location>
        <begin position="1653"/>
        <end position="1663"/>
    </location>
</feature>
<feature type="region of interest" description="Disordered" evidence="1">
    <location>
        <begin position="1463"/>
        <end position="1486"/>
    </location>
</feature>
<feature type="region of interest" description="Disordered" evidence="1">
    <location>
        <begin position="988"/>
        <end position="1008"/>
    </location>
</feature>
<feature type="region of interest" description="Disordered" evidence="1">
    <location>
        <begin position="669"/>
        <end position="820"/>
    </location>
</feature>
<feature type="compositionally biased region" description="Polar residues" evidence="1">
    <location>
        <begin position="991"/>
        <end position="1007"/>
    </location>
</feature>
<organism evidence="2 3">
    <name type="scientific">Oncorhynchus mykiss</name>
    <name type="common">Rainbow trout</name>
    <name type="synonym">Salmo gairdneri</name>
    <dbReference type="NCBI Taxonomy" id="8022"/>
    <lineage>
        <taxon>Eukaryota</taxon>
        <taxon>Metazoa</taxon>
        <taxon>Chordata</taxon>
        <taxon>Craniata</taxon>
        <taxon>Vertebrata</taxon>
        <taxon>Euteleostomi</taxon>
        <taxon>Actinopterygii</taxon>
        <taxon>Neopterygii</taxon>
        <taxon>Teleostei</taxon>
        <taxon>Protacanthopterygii</taxon>
        <taxon>Salmoniformes</taxon>
        <taxon>Salmonidae</taxon>
        <taxon>Salmoninae</taxon>
        <taxon>Oncorhynchus</taxon>
    </lineage>
</organism>
<feature type="compositionally biased region" description="Basic and acidic residues" evidence="1">
    <location>
        <begin position="1470"/>
        <end position="1484"/>
    </location>
</feature>
<dbReference type="PANTHER" id="PTHR33504">
    <property type="entry name" value="NADH DEHYDROGENASE (UBIQUINONE) 1 BETA SUBCOMPLEX, 4"/>
    <property type="match status" value="1"/>
</dbReference>
<feature type="compositionally biased region" description="Polar residues" evidence="1">
    <location>
        <begin position="734"/>
        <end position="782"/>
    </location>
</feature>
<feature type="compositionally biased region" description="Low complexity" evidence="1">
    <location>
        <begin position="549"/>
        <end position="590"/>
    </location>
</feature>
<feature type="compositionally biased region" description="Polar residues" evidence="1">
    <location>
        <begin position="523"/>
        <end position="536"/>
    </location>
</feature>
<dbReference type="Proteomes" id="UP000193380">
    <property type="component" value="Unassembled WGS sequence"/>
</dbReference>
<feature type="compositionally biased region" description="Polar residues" evidence="1">
    <location>
        <begin position="935"/>
        <end position="944"/>
    </location>
</feature>
<dbReference type="EMBL" id="FR907078">
    <property type="protein sequence ID" value="CDQ86043.1"/>
    <property type="molecule type" value="Genomic_DNA"/>
</dbReference>
<feature type="region of interest" description="Disordered" evidence="1">
    <location>
        <begin position="1"/>
        <end position="53"/>
    </location>
</feature>
<feature type="region of interest" description="Disordered" evidence="1">
    <location>
        <begin position="1782"/>
        <end position="1808"/>
    </location>
</feature>
<feature type="compositionally biased region" description="Polar residues" evidence="1">
    <location>
        <begin position="1033"/>
        <end position="1056"/>
    </location>
</feature>
<feature type="region of interest" description="Disordered" evidence="1">
    <location>
        <begin position="490"/>
        <end position="634"/>
    </location>
</feature>
<feature type="compositionally biased region" description="Polar residues" evidence="1">
    <location>
        <begin position="794"/>
        <end position="820"/>
    </location>
</feature>
<protein>
    <submittedName>
        <fullName evidence="2">Uncharacterized protein</fullName>
    </submittedName>
</protein>
<proteinExistence type="predicted"/>
<feature type="compositionally biased region" description="Low complexity" evidence="1">
    <location>
        <begin position="1664"/>
        <end position="1689"/>
    </location>
</feature>
<dbReference type="PaxDb" id="8022-A0A060Y289"/>
<feature type="compositionally biased region" description="Low complexity" evidence="1">
    <location>
        <begin position="669"/>
        <end position="687"/>
    </location>
</feature>
<evidence type="ECO:0000313" key="2">
    <source>
        <dbReference type="EMBL" id="CDQ86043.1"/>
    </source>
</evidence>
<feature type="compositionally biased region" description="Low complexity" evidence="1">
    <location>
        <begin position="710"/>
        <end position="728"/>
    </location>
</feature>
<feature type="region of interest" description="Disordered" evidence="1">
    <location>
        <begin position="1365"/>
        <end position="1431"/>
    </location>
</feature>
<feature type="compositionally biased region" description="Polar residues" evidence="1">
    <location>
        <begin position="1612"/>
        <end position="1647"/>
    </location>
</feature>
<feature type="region of interest" description="Disordered" evidence="1">
    <location>
        <begin position="358"/>
        <end position="388"/>
    </location>
</feature>
<feature type="compositionally biased region" description="Low complexity" evidence="1">
    <location>
        <begin position="599"/>
        <end position="617"/>
    </location>
</feature>
<feature type="compositionally biased region" description="Polar residues" evidence="1">
    <location>
        <begin position="374"/>
        <end position="388"/>
    </location>
</feature>
<feature type="compositionally biased region" description="Polar residues" evidence="1">
    <location>
        <begin position="1374"/>
        <end position="1384"/>
    </location>
</feature>
<name>A0A060Y289_ONCMY</name>
<feature type="region of interest" description="Disordered" evidence="1">
    <location>
        <begin position="1030"/>
        <end position="1067"/>
    </location>
</feature>
<feature type="compositionally biased region" description="Basic and acidic residues" evidence="1">
    <location>
        <begin position="1232"/>
        <end position="1247"/>
    </location>
</feature>
<accession>A0A060Y289</accession>
<evidence type="ECO:0000256" key="1">
    <source>
        <dbReference type="SAM" id="MobiDB-lite"/>
    </source>
</evidence>
<feature type="compositionally biased region" description="Polar residues" evidence="1">
    <location>
        <begin position="21"/>
        <end position="41"/>
    </location>
</feature>
<feature type="compositionally biased region" description="Polar residues" evidence="1">
    <location>
        <begin position="904"/>
        <end position="918"/>
    </location>
</feature>
<sequence>RPQDVRWSQEKNHHGNEVETDQWTQTPLSANSGGIEQTELTLGTREDSHGRPAVLNRNPNQTWFTSSFSFRLSSQHSKNYDLEKLESTAQREHCLHSSQGPVRDTPIAQAQVKREVSPSYYFVPANCPSEEEEVTSLPFKEEEDSKTAMLSSTLVSVLAPQWSGRIRRNKRGVAGTDIGVFGTATSESGQETQGNGQEVSEGGVLLKPQVPLETDSVGQRRQQQFLETQNQRVGERGLTLGSQVHERASTLGSSRSTVGGWYEGSTPSLKLHNPTKAPVSKPVSLDVSWGRLANRGGEGGAVSPVTPSSPLSPDLHVHKGMLQASRQGAQTSLLSSKPTTSSLLFSLRRLNTIASSVHSETNISSLTNDRDGETSSPHLSPTTTNYKASETIRAHLSLTSSNDGARERSKFLPYSADPTYRTIERSRHLPLPTSNHREANTHRTQLFSTSPNYKDTEGTPFTKLPQTSRAYPNPTFPSKQTLLFSGLERLSPSERPDGTTVPISDTHLPSSPPSQYDHLDFHGSQSLPRGTTLRSTSWRKHITLEDSVSNPSSPLSPTTTTTINNNNNTFSLSSTSSNNNTGPSSTNDNTGVNPQISINNNNHLVTPNNTNLNSNTLIGKHTPQSTLKRTYAQDIPDQDSYRILKTQNSLNSNDRQSQKPYCLSNISFRSNTSSPASSSTLSSPIKSSKPDRYSRPCSYDTIYTPLTVFSPKTPTSSETSDTPSSLSSHRTLYLSHSPNPSSRQLSLQTSIASTSLSSHRPLYSSRSLNTTSSMRQDPQNSPKSPPPVVRSQIPIVSNTHTPTSQLQSPKTAYTPTTTPQPLLIKTGYVPSIPTRYTRPLSPDSYTPISLSIPTTQAPSTLPLSPPSSSPLVERTFIGSLDLSPKKHQPQVEGRVTAHRAWQESQLRLSQSHSPQRPLSPTRPLRSVGGPAIFSSLRSGSPTWATSPLSPPTPRTTKLQVWRGTSMHNLSIISDTLVKEGGQALSEHVSDHTSNVTVKNTGTDSTVIGPQRKTAAPLSLPDFGSFSKPRFSSPPYSTLKSSRPTQGEVTHTTSHQPLLSPPTSPQHYPFYGHHRARSQDSSKIVALEIDCVNNNSKQTSQENVETLVYRISKVDSSAILDSIRPAQPCFPRRTPDTRVVTGIKSNELCRLPSQHSQVIGSPSCQSYQSSNDSGALDTEKVVCKSESFPKGAAAPLQTQSPKKGLFSLRGKRDNVVGTPAANIPRNPAMPQSEKPKKESEKEQKESNKIDLVLSRLRQTFRVKRLDDERTKRTPQPPPVNGASDISDVTESSGSSNREEEEKWRENDGVHKPSNSFWAGSEHTSDMTKENVRREHSQFEGFKDHKEARNRDQPCVMDLPQFEAYKDERITKPKHQPSSSEISPTRRQFEAYKEERISRARKQPPQRDFSSVMRQPWDPSRSATLPAYRTSSGSTRNTFSVFHFNQKDSENDNVFHIPRIPQRKKTTSLCEPGDREFGSGDQRGSEGRLTSFSSCADLKYGLEAGRSFSVTSVLSSRPSGPGRISSGPRVSSVSDLTYPALTFGEEVMTWDDCRVKGDWTIPRWDTHTTTGHKTTGDSQAVNDWSVFSDRTSRNERKTIKANFINPHKARSKSLPRNVSWSSDVTAPSPTSTTTGRMWNHGSLETSPSLWDTEGPPTPPPSPPWSPASRRISRPPSSSSSASPSPTDSRASQDSLSPRGRLPSRGYVSNLAYFKNLVRFFNQGDPRLLLKKVNPSERDILDAAAGVQIRFRLGGTIFPPSIHYKIYYLDLHPRPILDMCANSPKGYTPSPRQEARPQAKIQPEAPGAGRTGWLVLPHREQRLETALCEGGAEVQTQ</sequence>